<organism evidence="1 2">
    <name type="scientific">Paenibacillus yanchengensis</name>
    <dbReference type="NCBI Taxonomy" id="2035833"/>
    <lineage>
        <taxon>Bacteria</taxon>
        <taxon>Bacillati</taxon>
        <taxon>Bacillota</taxon>
        <taxon>Bacilli</taxon>
        <taxon>Bacillales</taxon>
        <taxon>Paenibacillaceae</taxon>
        <taxon>Paenibacillus</taxon>
    </lineage>
</organism>
<keyword evidence="2" id="KW-1185">Reference proteome</keyword>
<accession>A0ABW4YGM2</accession>
<reference evidence="2" key="1">
    <citation type="journal article" date="2019" name="Int. J. Syst. Evol. Microbiol.">
        <title>The Global Catalogue of Microorganisms (GCM) 10K type strain sequencing project: providing services to taxonomists for standard genome sequencing and annotation.</title>
        <authorList>
            <consortium name="The Broad Institute Genomics Platform"/>
            <consortium name="The Broad Institute Genome Sequencing Center for Infectious Disease"/>
            <person name="Wu L."/>
            <person name="Ma J."/>
        </authorList>
    </citation>
    <scope>NUCLEOTIDE SEQUENCE [LARGE SCALE GENOMIC DNA]</scope>
    <source>
        <strain evidence="2">GH52</strain>
    </source>
</reference>
<comment type="caution">
    <text evidence="1">The sequence shown here is derived from an EMBL/GenBank/DDBJ whole genome shotgun (WGS) entry which is preliminary data.</text>
</comment>
<protein>
    <submittedName>
        <fullName evidence="1">IS3 family transposase</fullName>
    </submittedName>
</protein>
<dbReference type="EMBL" id="JBHUHO010000010">
    <property type="protein sequence ID" value="MFD2114819.1"/>
    <property type="molecule type" value="Genomic_DNA"/>
</dbReference>
<name>A0ABW4YGM2_9BACL</name>
<dbReference type="Proteomes" id="UP001597362">
    <property type="component" value="Unassembled WGS sequence"/>
</dbReference>
<dbReference type="RefSeq" id="WP_377769938.1">
    <property type="nucleotide sequence ID" value="NZ_JBHUHO010000010.1"/>
</dbReference>
<gene>
    <name evidence="1" type="ORF">ACFSJH_03575</name>
</gene>
<proteinExistence type="predicted"/>
<evidence type="ECO:0000313" key="2">
    <source>
        <dbReference type="Proteomes" id="UP001597362"/>
    </source>
</evidence>
<sequence>MLVYAHWFNNHRIYGTLGYVTPAQYCFQIPKKLF</sequence>
<evidence type="ECO:0000313" key="1">
    <source>
        <dbReference type="EMBL" id="MFD2114819.1"/>
    </source>
</evidence>